<evidence type="ECO:0000313" key="2">
    <source>
        <dbReference type="Proteomes" id="UP000248897"/>
    </source>
</evidence>
<dbReference type="AlphaFoldDB" id="A0A2X4U600"/>
<reference evidence="1 2" key="1">
    <citation type="submission" date="2018-06" db="EMBL/GenBank/DDBJ databases">
        <authorList>
            <consortium name="Pathogen Informatics"/>
            <person name="Doyle S."/>
        </authorList>
    </citation>
    <scope>NUCLEOTIDE SEQUENCE [LARGE SCALE GENOMIC DNA]</scope>
    <source>
        <strain evidence="1 2">NCTC12961</strain>
    </source>
</reference>
<sequence length="52" mass="5832">MSQVATFILFQGNALQAIDLYSGLFSSLRFSNCCITTRRRRAAANKTGFDRL</sequence>
<gene>
    <name evidence="1" type="ORF">NCTC12961_01699</name>
</gene>
<proteinExistence type="predicted"/>
<accession>A0A2X4U600</accession>
<organism evidence="1 2">
    <name type="scientific">Serratia plymuthica</name>
    <dbReference type="NCBI Taxonomy" id="82996"/>
    <lineage>
        <taxon>Bacteria</taxon>
        <taxon>Pseudomonadati</taxon>
        <taxon>Pseudomonadota</taxon>
        <taxon>Gammaproteobacteria</taxon>
        <taxon>Enterobacterales</taxon>
        <taxon>Yersiniaceae</taxon>
        <taxon>Serratia</taxon>
    </lineage>
</organism>
<dbReference type="EMBL" id="LS483469">
    <property type="protein sequence ID" value="SQI34431.1"/>
    <property type="molecule type" value="Genomic_DNA"/>
</dbReference>
<evidence type="ECO:0000313" key="1">
    <source>
        <dbReference type="EMBL" id="SQI34431.1"/>
    </source>
</evidence>
<dbReference type="Proteomes" id="UP000248897">
    <property type="component" value="Chromosome 1"/>
</dbReference>
<protein>
    <submittedName>
        <fullName evidence="1">Uncharacterized protein</fullName>
    </submittedName>
</protein>
<name>A0A2X4U600_SERPL</name>